<dbReference type="InterPro" id="IPR020568">
    <property type="entry name" value="Ribosomal_Su5_D2-typ_SF"/>
</dbReference>
<dbReference type="Proteomes" id="UP000231503">
    <property type="component" value="Unassembled WGS sequence"/>
</dbReference>
<comment type="caution">
    <text evidence="8">The sequence shown here is derived from an EMBL/GenBank/DDBJ whole genome shotgun (WGS) entry which is preliminary data.</text>
</comment>
<dbReference type="AlphaFoldDB" id="A0A2H0TGF0"/>
<dbReference type="InterPro" id="IPR023035">
    <property type="entry name" value="Ribosomal_uS9_bac/plastid"/>
</dbReference>
<proteinExistence type="inferred from homology"/>
<comment type="similarity">
    <text evidence="1 5 6">Belongs to the universal ribosomal protein uS9 family.</text>
</comment>
<dbReference type="GO" id="GO:0005737">
    <property type="term" value="C:cytoplasm"/>
    <property type="evidence" value="ECO:0007669"/>
    <property type="project" value="UniProtKB-ARBA"/>
</dbReference>
<feature type="compositionally biased region" description="Basic residues" evidence="7">
    <location>
        <begin position="119"/>
        <end position="138"/>
    </location>
</feature>
<organism evidence="8 9">
    <name type="scientific">Candidatus Niyogibacteria bacterium CG10_big_fil_rev_8_21_14_0_10_46_36</name>
    <dbReference type="NCBI Taxonomy" id="1974726"/>
    <lineage>
        <taxon>Bacteria</taxon>
        <taxon>Candidatus Niyogiibacteriota</taxon>
    </lineage>
</organism>
<dbReference type="GO" id="GO:0003735">
    <property type="term" value="F:structural constituent of ribosome"/>
    <property type="evidence" value="ECO:0007669"/>
    <property type="project" value="InterPro"/>
</dbReference>
<evidence type="ECO:0000313" key="8">
    <source>
        <dbReference type="EMBL" id="PIR69885.1"/>
    </source>
</evidence>
<dbReference type="InterPro" id="IPR020574">
    <property type="entry name" value="Ribosomal_uS9_CS"/>
</dbReference>
<evidence type="ECO:0000256" key="4">
    <source>
        <dbReference type="ARBA" id="ARBA00035259"/>
    </source>
</evidence>
<dbReference type="GO" id="GO:0006412">
    <property type="term" value="P:translation"/>
    <property type="evidence" value="ECO:0007669"/>
    <property type="project" value="UniProtKB-UniRule"/>
</dbReference>
<dbReference type="FunFam" id="3.30.230.10:FF:000001">
    <property type="entry name" value="30S ribosomal protein S9"/>
    <property type="match status" value="1"/>
</dbReference>
<name>A0A2H0TGF0_9BACT</name>
<dbReference type="HAMAP" id="MF_00532_B">
    <property type="entry name" value="Ribosomal_uS9_B"/>
    <property type="match status" value="1"/>
</dbReference>
<accession>A0A2H0TGF0</accession>
<dbReference type="SUPFAM" id="SSF54211">
    <property type="entry name" value="Ribosomal protein S5 domain 2-like"/>
    <property type="match status" value="1"/>
</dbReference>
<protein>
    <recommendedName>
        <fullName evidence="4 5">Small ribosomal subunit protein uS9</fullName>
    </recommendedName>
</protein>
<keyword evidence="3 5" id="KW-0687">Ribonucleoprotein</keyword>
<gene>
    <name evidence="5" type="primary">rpsI</name>
    <name evidence="8" type="ORF">COU47_00400</name>
</gene>
<sequence length="138" mass="15953">MPTAVKETYIETVGRRKTASARARVFADDKQKKVHITINDKPVEKFFSIDELQRAVFEPLEKLKKTSGYRITIKVQGGGIRGQAEAIRHAIARALVKEDESIRKKLKRPGFLKRDPRVKERRKFGLKKARKAPQWSKR</sequence>
<evidence type="ECO:0000313" key="9">
    <source>
        <dbReference type="Proteomes" id="UP000231503"/>
    </source>
</evidence>
<dbReference type="InterPro" id="IPR000754">
    <property type="entry name" value="Ribosomal_uS9"/>
</dbReference>
<dbReference type="Gene3D" id="3.30.230.10">
    <property type="match status" value="1"/>
</dbReference>
<dbReference type="EMBL" id="PFCO01000001">
    <property type="protein sequence ID" value="PIR69885.1"/>
    <property type="molecule type" value="Genomic_DNA"/>
</dbReference>
<evidence type="ECO:0000256" key="7">
    <source>
        <dbReference type="SAM" id="MobiDB-lite"/>
    </source>
</evidence>
<dbReference type="Pfam" id="PF00380">
    <property type="entry name" value="Ribosomal_S9"/>
    <property type="match status" value="1"/>
</dbReference>
<dbReference type="GO" id="GO:0015935">
    <property type="term" value="C:small ribosomal subunit"/>
    <property type="evidence" value="ECO:0007669"/>
    <property type="project" value="UniProtKB-ARBA"/>
</dbReference>
<evidence type="ECO:0000256" key="3">
    <source>
        <dbReference type="ARBA" id="ARBA00023274"/>
    </source>
</evidence>
<dbReference type="PROSITE" id="PS00360">
    <property type="entry name" value="RIBOSOMAL_S9"/>
    <property type="match status" value="1"/>
</dbReference>
<feature type="region of interest" description="Disordered" evidence="7">
    <location>
        <begin position="107"/>
        <end position="138"/>
    </location>
</feature>
<evidence type="ECO:0000256" key="2">
    <source>
        <dbReference type="ARBA" id="ARBA00022980"/>
    </source>
</evidence>
<dbReference type="InterPro" id="IPR014721">
    <property type="entry name" value="Ribsml_uS5_D2-typ_fold_subgr"/>
</dbReference>
<dbReference type="PANTHER" id="PTHR21569">
    <property type="entry name" value="RIBOSOMAL PROTEIN S9"/>
    <property type="match status" value="1"/>
</dbReference>
<dbReference type="NCBIfam" id="NF001099">
    <property type="entry name" value="PRK00132.1"/>
    <property type="match status" value="1"/>
</dbReference>
<evidence type="ECO:0000256" key="6">
    <source>
        <dbReference type="RuleBase" id="RU003815"/>
    </source>
</evidence>
<reference evidence="9" key="1">
    <citation type="submission" date="2017-09" db="EMBL/GenBank/DDBJ databases">
        <title>Depth-based differentiation of microbial function through sediment-hosted aquifers and enrichment of novel symbionts in the deep terrestrial subsurface.</title>
        <authorList>
            <person name="Probst A.J."/>
            <person name="Ladd B."/>
            <person name="Jarett J.K."/>
            <person name="Geller-Mcgrath D.E."/>
            <person name="Sieber C.M.K."/>
            <person name="Emerson J.B."/>
            <person name="Anantharaman K."/>
            <person name="Thomas B.C."/>
            <person name="Malmstrom R."/>
            <person name="Stieglmeier M."/>
            <person name="Klingl A."/>
            <person name="Woyke T."/>
            <person name="Ryan C.M."/>
            <person name="Banfield J.F."/>
        </authorList>
    </citation>
    <scope>NUCLEOTIDE SEQUENCE [LARGE SCALE GENOMIC DNA]</scope>
</reference>
<evidence type="ECO:0000256" key="5">
    <source>
        <dbReference type="HAMAP-Rule" id="MF_00532"/>
    </source>
</evidence>
<dbReference type="GO" id="GO:0003723">
    <property type="term" value="F:RNA binding"/>
    <property type="evidence" value="ECO:0007669"/>
    <property type="project" value="TreeGrafter"/>
</dbReference>
<keyword evidence="2 5" id="KW-0689">Ribosomal protein</keyword>
<evidence type="ECO:0000256" key="1">
    <source>
        <dbReference type="ARBA" id="ARBA00005251"/>
    </source>
</evidence>
<dbReference type="PANTHER" id="PTHR21569:SF1">
    <property type="entry name" value="SMALL RIBOSOMAL SUBUNIT PROTEIN US9M"/>
    <property type="match status" value="1"/>
</dbReference>